<dbReference type="AlphaFoldDB" id="A0A974S9Z2"/>
<dbReference type="SUPFAM" id="SSF56349">
    <property type="entry name" value="DNA breaking-rejoining enzymes"/>
    <property type="match status" value="1"/>
</dbReference>
<sequence>MLSRDEVDRIIAAASAKDGAQGLRIGCVVELIYASGLRISNSPPCRWRPWPATPPI</sequence>
<proteinExistence type="predicted"/>
<dbReference type="GO" id="GO:0003677">
    <property type="term" value="F:DNA binding"/>
    <property type="evidence" value="ECO:0007669"/>
    <property type="project" value="InterPro"/>
</dbReference>
<dbReference type="EMBL" id="CP068570">
    <property type="protein sequence ID" value="QQZ51198.1"/>
    <property type="molecule type" value="Genomic_DNA"/>
</dbReference>
<gene>
    <name evidence="1" type="ORF">JKL49_08840</name>
</gene>
<organism evidence="1">
    <name type="scientific">Phenylobacterium glaciei</name>
    <dbReference type="NCBI Taxonomy" id="2803784"/>
    <lineage>
        <taxon>Bacteria</taxon>
        <taxon>Pseudomonadati</taxon>
        <taxon>Pseudomonadota</taxon>
        <taxon>Alphaproteobacteria</taxon>
        <taxon>Caulobacterales</taxon>
        <taxon>Caulobacteraceae</taxon>
        <taxon>Phenylobacterium</taxon>
    </lineage>
</organism>
<reference evidence="1" key="1">
    <citation type="submission" date="2021-01" db="EMBL/GenBank/DDBJ databases">
        <title>Genome sequence of Phenylobacterium sp. 20VBR1 isolated from a valley glaceir, Ny-Alesund, Svalbard.</title>
        <authorList>
            <person name="Thomas F.A."/>
            <person name="Krishnan K.P."/>
            <person name="Sinha R.K."/>
        </authorList>
    </citation>
    <scope>NUCLEOTIDE SEQUENCE</scope>
    <source>
        <strain evidence="1">20VBR1</strain>
    </source>
</reference>
<evidence type="ECO:0000313" key="1">
    <source>
        <dbReference type="EMBL" id="QQZ51198.1"/>
    </source>
</evidence>
<dbReference type="InterPro" id="IPR011010">
    <property type="entry name" value="DNA_brk_join_enz"/>
</dbReference>
<protein>
    <submittedName>
        <fullName evidence="1">Uncharacterized protein</fullName>
    </submittedName>
</protein>
<accession>A0A974S9Z2</accession>
<name>A0A974S9Z2_9CAUL</name>